<dbReference type="AlphaFoldDB" id="Q2SAW2"/>
<dbReference type="RefSeq" id="WP_011399275.1">
    <property type="nucleotide sequence ID" value="NC_007645.1"/>
</dbReference>
<name>Q2SAW2_HAHCH</name>
<dbReference type="EMBL" id="CP000155">
    <property type="protein sequence ID" value="ABC32212.1"/>
    <property type="molecule type" value="Genomic_DNA"/>
</dbReference>
<protein>
    <submittedName>
        <fullName evidence="1">Uncharacterized protein</fullName>
    </submittedName>
</protein>
<evidence type="ECO:0000313" key="1">
    <source>
        <dbReference type="EMBL" id="ABC32212.1"/>
    </source>
</evidence>
<dbReference type="OrthoDB" id="6433728at2"/>
<dbReference type="STRING" id="349521.HCH_05552"/>
<proteinExistence type="predicted"/>
<dbReference type="KEGG" id="hch:HCH_05552"/>
<dbReference type="Proteomes" id="UP000000238">
    <property type="component" value="Chromosome"/>
</dbReference>
<sequence length="370" mass="41555">MQSEQTLRETIQSYRQALRGYLLDLIAKIKQSPYNENIYAFIIDVRIHHYYCVVGVNNLAGYQSFTESESHSAADLLGFSGRKFNVDDFSIRAEGNDELGEFSALFNELCRDYFDVSEDADAGTDERETAERLLTLLPDLYLEAHVEVLKEVSAELRTMNTVDDFVAFVAASWDLDEAQSVALAKQTIADDLFDKVFPPSQVVTTEEQDLSDLDALLRKITDHYLYTGSDRAILHADLVCKYESALADARPQIDDALIGVISDLLAEVKNKSKNQDEPYFINLFEKEGAFLSAICGLFFANPVPRQATEQRLLGLLSLICAEPYRSTGHTMSIAPSLIADVLYTLNAERFPVSDSCITTFYLQNYKAYLS</sequence>
<keyword evidence="2" id="KW-1185">Reference proteome</keyword>
<reference evidence="1 2" key="1">
    <citation type="journal article" date="2005" name="Nucleic Acids Res.">
        <title>Genomic blueprint of Hahella chejuensis, a marine microbe producing an algicidal agent.</title>
        <authorList>
            <person name="Jeong H."/>
            <person name="Yim J.H."/>
            <person name="Lee C."/>
            <person name="Choi S.-H."/>
            <person name="Park Y.K."/>
            <person name="Yoon S.H."/>
            <person name="Hur C.-G."/>
            <person name="Kang H.-Y."/>
            <person name="Kim D."/>
            <person name="Lee H.H."/>
            <person name="Park K.H."/>
            <person name="Park S.-H."/>
            <person name="Park H.-S."/>
            <person name="Lee H.K."/>
            <person name="Oh T.K."/>
            <person name="Kim J.F."/>
        </authorList>
    </citation>
    <scope>NUCLEOTIDE SEQUENCE [LARGE SCALE GENOMIC DNA]</scope>
    <source>
        <strain evidence="1 2">KCTC 2396</strain>
    </source>
</reference>
<evidence type="ECO:0000313" key="2">
    <source>
        <dbReference type="Proteomes" id="UP000000238"/>
    </source>
</evidence>
<accession>Q2SAW2</accession>
<dbReference type="HOGENOM" id="CLU_747556_0_0_6"/>
<organism evidence="1 2">
    <name type="scientific">Hahella chejuensis (strain KCTC 2396)</name>
    <dbReference type="NCBI Taxonomy" id="349521"/>
    <lineage>
        <taxon>Bacteria</taxon>
        <taxon>Pseudomonadati</taxon>
        <taxon>Pseudomonadota</taxon>
        <taxon>Gammaproteobacteria</taxon>
        <taxon>Oceanospirillales</taxon>
        <taxon>Hahellaceae</taxon>
        <taxon>Hahella</taxon>
    </lineage>
</organism>
<gene>
    <name evidence="1" type="ordered locus">HCH_05552</name>
</gene>